<keyword evidence="1" id="KW-1277">Toxin-antitoxin system</keyword>
<dbReference type="InterPro" id="IPR035093">
    <property type="entry name" value="RelE/ParE_toxin_dom_sf"/>
</dbReference>
<dbReference type="InterPro" id="IPR007712">
    <property type="entry name" value="RelE/ParE_toxin"/>
</dbReference>
<evidence type="ECO:0000313" key="2">
    <source>
        <dbReference type="EMBL" id="CAE6821080.1"/>
    </source>
</evidence>
<dbReference type="Proteomes" id="UP000674425">
    <property type="component" value="Unassembled WGS sequence"/>
</dbReference>
<dbReference type="EMBL" id="CAJNAU010000073">
    <property type="protein sequence ID" value="CAE6821080.1"/>
    <property type="molecule type" value="Genomic_DNA"/>
</dbReference>
<name>A0ABM8SNG3_9BURK</name>
<accession>A0ABM8SNG3</accession>
<keyword evidence="3" id="KW-1185">Reference proteome</keyword>
<dbReference type="RefSeq" id="WP_122173662.1">
    <property type="nucleotide sequence ID" value="NZ_CAJNAU010000073.1"/>
</dbReference>
<dbReference type="Pfam" id="PF05016">
    <property type="entry name" value="ParE_toxin"/>
    <property type="match status" value="1"/>
</dbReference>
<evidence type="ECO:0000313" key="3">
    <source>
        <dbReference type="Proteomes" id="UP000674425"/>
    </source>
</evidence>
<sequence length="123" mass="14051">MMRVDFAETLEERLETIQEFLLVQDVSSAAGRMEDLMSEIYRFGDLVAIHPKIGRPAGVLAANSVEGQSRLERVLRLASEANLPELREYIMRSHLILYAHSDTRVLLLSIRHQRELGYAPETE</sequence>
<organism evidence="2 3">
    <name type="scientific">Paraburkholderia aspalathi</name>
    <dbReference type="NCBI Taxonomy" id="1324617"/>
    <lineage>
        <taxon>Bacteria</taxon>
        <taxon>Pseudomonadati</taxon>
        <taxon>Pseudomonadota</taxon>
        <taxon>Betaproteobacteria</taxon>
        <taxon>Burkholderiales</taxon>
        <taxon>Burkholderiaceae</taxon>
        <taxon>Paraburkholderia</taxon>
    </lineage>
</organism>
<proteinExistence type="predicted"/>
<comment type="caution">
    <text evidence="2">The sequence shown here is derived from an EMBL/GenBank/DDBJ whole genome shotgun (WGS) entry which is preliminary data.</text>
</comment>
<evidence type="ECO:0000256" key="1">
    <source>
        <dbReference type="ARBA" id="ARBA00022649"/>
    </source>
</evidence>
<evidence type="ECO:0008006" key="4">
    <source>
        <dbReference type="Google" id="ProtNLM"/>
    </source>
</evidence>
<dbReference type="Gene3D" id="3.30.2310.20">
    <property type="entry name" value="RelE-like"/>
    <property type="match status" value="1"/>
</dbReference>
<reference evidence="2 3" key="1">
    <citation type="submission" date="2021-02" db="EMBL/GenBank/DDBJ databases">
        <authorList>
            <person name="Vanwijnsberghe S."/>
        </authorList>
    </citation>
    <scope>NUCLEOTIDE SEQUENCE [LARGE SCALE GENOMIC DNA]</scope>
    <source>
        <strain evidence="2 3">R-69658</strain>
    </source>
</reference>
<protein>
    <recommendedName>
        <fullName evidence="4">Plasmid stabilization system protein ParE</fullName>
    </recommendedName>
</protein>
<gene>
    <name evidence="2" type="ORF">R69658_05852</name>
</gene>